<organism evidence="2 3">
    <name type="scientific">Hyaloscypha bicolor E</name>
    <dbReference type="NCBI Taxonomy" id="1095630"/>
    <lineage>
        <taxon>Eukaryota</taxon>
        <taxon>Fungi</taxon>
        <taxon>Dikarya</taxon>
        <taxon>Ascomycota</taxon>
        <taxon>Pezizomycotina</taxon>
        <taxon>Leotiomycetes</taxon>
        <taxon>Helotiales</taxon>
        <taxon>Hyaloscyphaceae</taxon>
        <taxon>Hyaloscypha</taxon>
        <taxon>Hyaloscypha bicolor</taxon>
    </lineage>
</organism>
<accession>A0A2J6T7E7</accession>
<sequence>MGQLKHEPPAPVNPESPRAPACFTTLPTELKNKIYGYTLEAPKRLPHISEALQRLPQILYSHSGYPSPLSECSASCEALPSFPFQIP</sequence>
<evidence type="ECO:0000313" key="3">
    <source>
        <dbReference type="Proteomes" id="UP000235371"/>
    </source>
</evidence>
<keyword evidence="3" id="KW-1185">Reference proteome</keyword>
<dbReference type="Proteomes" id="UP000235371">
    <property type="component" value="Unassembled WGS sequence"/>
</dbReference>
<reference evidence="2 3" key="1">
    <citation type="submission" date="2016-04" db="EMBL/GenBank/DDBJ databases">
        <title>A degradative enzymes factory behind the ericoid mycorrhizal symbiosis.</title>
        <authorList>
            <consortium name="DOE Joint Genome Institute"/>
            <person name="Martino E."/>
            <person name="Morin E."/>
            <person name="Grelet G."/>
            <person name="Kuo A."/>
            <person name="Kohler A."/>
            <person name="Daghino S."/>
            <person name="Barry K."/>
            <person name="Choi C."/>
            <person name="Cichocki N."/>
            <person name="Clum A."/>
            <person name="Copeland A."/>
            <person name="Hainaut M."/>
            <person name="Haridas S."/>
            <person name="Labutti K."/>
            <person name="Lindquist E."/>
            <person name="Lipzen A."/>
            <person name="Khouja H.-R."/>
            <person name="Murat C."/>
            <person name="Ohm R."/>
            <person name="Olson A."/>
            <person name="Spatafora J."/>
            <person name="Veneault-Fourrey C."/>
            <person name="Henrissat B."/>
            <person name="Grigoriev I."/>
            <person name="Martin F."/>
            <person name="Perotto S."/>
        </authorList>
    </citation>
    <scope>NUCLEOTIDE SEQUENCE [LARGE SCALE GENOMIC DNA]</scope>
    <source>
        <strain evidence="2 3">E</strain>
    </source>
</reference>
<proteinExistence type="predicted"/>
<protein>
    <submittedName>
        <fullName evidence="2">Uncharacterized protein</fullName>
    </submittedName>
</protein>
<dbReference type="EMBL" id="KZ613817">
    <property type="protein sequence ID" value="PMD58937.1"/>
    <property type="molecule type" value="Genomic_DNA"/>
</dbReference>
<dbReference type="GeneID" id="36588484"/>
<evidence type="ECO:0000256" key="1">
    <source>
        <dbReference type="SAM" id="MobiDB-lite"/>
    </source>
</evidence>
<dbReference type="InParanoid" id="A0A2J6T7E7"/>
<name>A0A2J6T7E7_9HELO</name>
<dbReference type="RefSeq" id="XP_024735841.1">
    <property type="nucleotide sequence ID" value="XM_024880407.1"/>
</dbReference>
<feature type="region of interest" description="Disordered" evidence="1">
    <location>
        <begin position="1"/>
        <end position="20"/>
    </location>
</feature>
<evidence type="ECO:0000313" key="2">
    <source>
        <dbReference type="EMBL" id="PMD58937.1"/>
    </source>
</evidence>
<dbReference type="AlphaFoldDB" id="A0A2J6T7E7"/>
<gene>
    <name evidence="2" type="ORF">K444DRAFT_613734</name>
</gene>